<dbReference type="Proteomes" id="UP000275408">
    <property type="component" value="Unassembled WGS sequence"/>
</dbReference>
<accession>A0A3M6UCG1</accession>
<feature type="region of interest" description="Disordered" evidence="1">
    <location>
        <begin position="1"/>
        <end position="24"/>
    </location>
</feature>
<keyword evidence="4" id="KW-1185">Reference proteome</keyword>
<evidence type="ECO:0000313" key="4">
    <source>
        <dbReference type="Proteomes" id="UP000275408"/>
    </source>
</evidence>
<organism evidence="3 4">
    <name type="scientific">Pocillopora damicornis</name>
    <name type="common">Cauliflower coral</name>
    <name type="synonym">Millepora damicornis</name>
    <dbReference type="NCBI Taxonomy" id="46731"/>
    <lineage>
        <taxon>Eukaryota</taxon>
        <taxon>Metazoa</taxon>
        <taxon>Cnidaria</taxon>
        <taxon>Anthozoa</taxon>
        <taxon>Hexacorallia</taxon>
        <taxon>Scleractinia</taxon>
        <taxon>Astrocoeniina</taxon>
        <taxon>Pocilloporidae</taxon>
        <taxon>Pocillopora</taxon>
    </lineage>
</organism>
<keyword evidence="2" id="KW-0472">Membrane</keyword>
<evidence type="ECO:0000256" key="1">
    <source>
        <dbReference type="SAM" id="MobiDB-lite"/>
    </source>
</evidence>
<dbReference type="EMBL" id="RCHS01001810">
    <property type="protein sequence ID" value="RMX51246.1"/>
    <property type="molecule type" value="Genomic_DNA"/>
</dbReference>
<keyword evidence="2" id="KW-0812">Transmembrane</keyword>
<sequence>MSAMQDGMGRVGKGSLGLPTAPPDAHLIEEQREKRYRETGSHKNLPWLTYLAVKSEGRQPRFLKAEGSLLCQIPKPRYAEFPEEQEDHRRQECNLLFFRLLRLEQMSMKFFFDGVTFLCDLSDIFARLTVISLPLLLVLKESSFFCIKPVFFTWDFPCDVFLSEVFSFFCFLLLLWPFEGVLDK</sequence>
<name>A0A3M6UCG1_POCDA</name>
<comment type="caution">
    <text evidence="3">The sequence shown here is derived from an EMBL/GenBank/DDBJ whole genome shotgun (WGS) entry which is preliminary data.</text>
</comment>
<keyword evidence="2" id="KW-1133">Transmembrane helix</keyword>
<reference evidence="3 4" key="1">
    <citation type="journal article" date="2018" name="Sci. Rep.">
        <title>Comparative analysis of the Pocillopora damicornis genome highlights role of immune system in coral evolution.</title>
        <authorList>
            <person name="Cunning R."/>
            <person name="Bay R.A."/>
            <person name="Gillette P."/>
            <person name="Baker A.C."/>
            <person name="Traylor-Knowles N."/>
        </authorList>
    </citation>
    <scope>NUCLEOTIDE SEQUENCE [LARGE SCALE GENOMIC DNA]</scope>
    <source>
        <strain evidence="3">RSMAS</strain>
        <tissue evidence="3">Whole animal</tissue>
    </source>
</reference>
<feature type="non-terminal residue" evidence="3">
    <location>
        <position position="184"/>
    </location>
</feature>
<protein>
    <submittedName>
        <fullName evidence="3">Uncharacterized protein</fullName>
    </submittedName>
</protein>
<proteinExistence type="predicted"/>
<dbReference type="AlphaFoldDB" id="A0A3M6UCG1"/>
<evidence type="ECO:0000313" key="3">
    <source>
        <dbReference type="EMBL" id="RMX51246.1"/>
    </source>
</evidence>
<evidence type="ECO:0000256" key="2">
    <source>
        <dbReference type="SAM" id="Phobius"/>
    </source>
</evidence>
<feature type="transmembrane region" description="Helical" evidence="2">
    <location>
        <begin position="160"/>
        <end position="178"/>
    </location>
</feature>
<gene>
    <name evidence="3" type="ORF">pdam_00004079</name>
</gene>